<dbReference type="Proteomes" id="UP000326396">
    <property type="component" value="Linkage Group LG5"/>
</dbReference>
<dbReference type="GO" id="GO:0048367">
    <property type="term" value="P:shoot system development"/>
    <property type="evidence" value="ECO:0007669"/>
    <property type="project" value="InterPro"/>
</dbReference>
<dbReference type="PANTHER" id="PTHR33070:SF109">
    <property type="entry name" value="DOMAIN PROTEIN, PUTATIVE (DUF241)-RELATED"/>
    <property type="match status" value="1"/>
</dbReference>
<comment type="caution">
    <text evidence="1">The sequence shown here is derived from an EMBL/GenBank/DDBJ whole genome shotgun (WGS) entry which is preliminary data.</text>
</comment>
<gene>
    <name evidence="1" type="ORF">E3N88_29893</name>
</gene>
<dbReference type="AlphaFoldDB" id="A0A5N6MK85"/>
<dbReference type="GO" id="GO:0048364">
    <property type="term" value="P:root development"/>
    <property type="evidence" value="ECO:0007669"/>
    <property type="project" value="InterPro"/>
</dbReference>
<accession>A0A5N6MK85</accession>
<evidence type="ECO:0008006" key="3">
    <source>
        <dbReference type="Google" id="ProtNLM"/>
    </source>
</evidence>
<dbReference type="EMBL" id="SZYD01000015">
    <property type="protein sequence ID" value="KAD3640670.1"/>
    <property type="molecule type" value="Genomic_DNA"/>
</dbReference>
<dbReference type="InterPro" id="IPR004320">
    <property type="entry name" value="BPS1_pln"/>
</dbReference>
<organism evidence="1 2">
    <name type="scientific">Mikania micrantha</name>
    <name type="common">bitter vine</name>
    <dbReference type="NCBI Taxonomy" id="192012"/>
    <lineage>
        <taxon>Eukaryota</taxon>
        <taxon>Viridiplantae</taxon>
        <taxon>Streptophyta</taxon>
        <taxon>Embryophyta</taxon>
        <taxon>Tracheophyta</taxon>
        <taxon>Spermatophyta</taxon>
        <taxon>Magnoliopsida</taxon>
        <taxon>eudicotyledons</taxon>
        <taxon>Gunneridae</taxon>
        <taxon>Pentapetalae</taxon>
        <taxon>asterids</taxon>
        <taxon>campanulids</taxon>
        <taxon>Asterales</taxon>
        <taxon>Asteraceae</taxon>
        <taxon>Asteroideae</taxon>
        <taxon>Heliantheae alliance</taxon>
        <taxon>Eupatorieae</taxon>
        <taxon>Mikania</taxon>
    </lineage>
</organism>
<dbReference type="Pfam" id="PF03087">
    <property type="entry name" value="BPS1"/>
    <property type="match status" value="1"/>
</dbReference>
<dbReference type="PANTHER" id="PTHR33070">
    <property type="entry name" value="OS06G0725500 PROTEIN"/>
    <property type="match status" value="1"/>
</dbReference>
<evidence type="ECO:0000313" key="2">
    <source>
        <dbReference type="Proteomes" id="UP000326396"/>
    </source>
</evidence>
<dbReference type="OrthoDB" id="1701699at2759"/>
<proteinExistence type="predicted"/>
<name>A0A5N6MK85_9ASTR</name>
<evidence type="ECO:0000313" key="1">
    <source>
        <dbReference type="EMBL" id="KAD3640670.1"/>
    </source>
</evidence>
<protein>
    <recommendedName>
        <fullName evidence="3">DUF241 domain-containing protein</fullName>
    </recommendedName>
</protein>
<sequence length="271" mass="30648">MASLPLFSSSPWHTCHAFRSVSFPTRSHQSILLVEEELKHIKAWETSMSSSSSSPDAEAFCKGLTCLERLYTYVDNLLNSHVTQQSLSHYQHQKLLDELLVRSIKLLDICGSIKDVVSQVKEHVRDIQSAQRRRKEDITIDASLLMKLKKNAKKVVTELKQISHIYCSKLLDVDGHIASVIAVVRDVSEISILVFEMLLGFMSLFISKLKSTSKKFMVLKWIQKGSSGNKNHHQICVEGLDFHVEGIENVLGSVFRRLISTRASLLNIQSN</sequence>
<keyword evidence="2" id="KW-1185">Reference proteome</keyword>
<reference evidence="1 2" key="1">
    <citation type="submission" date="2019-05" db="EMBL/GenBank/DDBJ databases">
        <title>Mikania micrantha, genome provides insights into the molecular mechanism of rapid growth.</title>
        <authorList>
            <person name="Liu B."/>
        </authorList>
    </citation>
    <scope>NUCLEOTIDE SEQUENCE [LARGE SCALE GENOMIC DNA]</scope>
    <source>
        <strain evidence="1">NLD-2019</strain>
        <tissue evidence="1">Leaf</tissue>
    </source>
</reference>